<dbReference type="Proteomes" id="UP000008641">
    <property type="component" value="Chromosome"/>
</dbReference>
<comment type="similarity">
    <text evidence="1 2">Belongs to the fructosamine kinase family.</text>
</comment>
<dbReference type="Gene3D" id="3.30.200.20">
    <property type="entry name" value="Phosphorylase Kinase, domain 1"/>
    <property type="match status" value="1"/>
</dbReference>
<dbReference type="InterPro" id="IPR016477">
    <property type="entry name" value="Fructo-/Ketosamine-3-kinase"/>
</dbReference>
<proteinExistence type="inferred from homology"/>
<evidence type="ECO:0000313" key="4">
    <source>
        <dbReference type="Proteomes" id="UP000008641"/>
    </source>
</evidence>
<dbReference type="RefSeq" id="WP_013597150.1">
    <property type="nucleotide sequence ID" value="NC_015144.1"/>
</dbReference>
<reference evidence="3 4" key="1">
    <citation type="journal article" date="2011" name="Stand. Genomic Sci.">
        <title>Complete genome sequence of Weeksella virosa type strain (9751).</title>
        <authorList>
            <person name="Lang E."/>
            <person name="Teshima H."/>
            <person name="Lucas S."/>
            <person name="Lapidus A."/>
            <person name="Hammon N."/>
            <person name="Deshpande S."/>
            <person name="Nolan M."/>
            <person name="Cheng J.F."/>
            <person name="Pitluck S."/>
            <person name="Liolios K."/>
            <person name="Pagani I."/>
            <person name="Mikhailova N."/>
            <person name="Ivanova N."/>
            <person name="Mavromatis K."/>
            <person name="Pati A."/>
            <person name="Tapia R."/>
            <person name="Han C."/>
            <person name="Goodwin L."/>
            <person name="Chen A."/>
            <person name="Palaniappan K."/>
            <person name="Land M."/>
            <person name="Hauser L."/>
            <person name="Chang Y.J."/>
            <person name="Jeffries C.D."/>
            <person name="Brambilla E.M."/>
            <person name="Kopitz M."/>
            <person name="Rohde M."/>
            <person name="Goker M."/>
            <person name="Tindall B.J."/>
            <person name="Detter J.C."/>
            <person name="Woyke T."/>
            <person name="Bristow J."/>
            <person name="Eisen J.A."/>
            <person name="Markowitz V."/>
            <person name="Hugenholtz P."/>
            <person name="Klenk H.P."/>
            <person name="Kyrpides N.C."/>
        </authorList>
    </citation>
    <scope>NUCLEOTIDE SEQUENCE [LARGE SCALE GENOMIC DNA]</scope>
    <source>
        <strain evidence="4">ATCC 43766 / DSM 16922 / JCM 21250 / NBRC 16016 / NCTC 11634 / CL345/78</strain>
    </source>
</reference>
<dbReference type="HOGENOM" id="CLU_036517_0_1_10"/>
<dbReference type="SUPFAM" id="SSF56112">
    <property type="entry name" value="Protein kinase-like (PK-like)"/>
    <property type="match status" value="1"/>
</dbReference>
<protein>
    <submittedName>
        <fullName evidence="3">Fructosamine/Ketosamine-3-kinase</fullName>
    </submittedName>
</protein>
<sequence>MNEVLKKVALSKLKFDEATPIKGGDINDAFRLECDGKPFFLKLNVADSLPELFRKEADNLNFLSHIDQLILPNVIDYGVSQDNFQFLILEWLEKKTPTEKSWIHLANNMAKLHRTHQENFGWTEDTYCAIVLQPNISSTQWEEFFSENRILPMAKLLRDKNLIGRRESQQLDKYCKQINSFFPIEQPSLLHGDFWSGNILPIDYDQIALIDPSSYFGHREIDMAMSKLFGGFDQQFYHSYQEIYPLEETWQERLPYTQLYPLMLHALLFEGYYLDEVQSILKKL</sequence>
<keyword evidence="2" id="KW-0808">Transferase</keyword>
<evidence type="ECO:0000256" key="2">
    <source>
        <dbReference type="PIRNR" id="PIRNR006221"/>
    </source>
</evidence>
<dbReference type="Pfam" id="PF03881">
    <property type="entry name" value="Fructosamin_kin"/>
    <property type="match status" value="1"/>
</dbReference>
<gene>
    <name evidence="3" type="ordered locus">Weevi_0026</name>
</gene>
<keyword evidence="4" id="KW-1185">Reference proteome</keyword>
<dbReference type="KEGG" id="wvi:Weevi_0026"/>
<dbReference type="InterPro" id="IPR011009">
    <property type="entry name" value="Kinase-like_dom_sf"/>
</dbReference>
<keyword evidence="2" id="KW-0418">Kinase</keyword>
<reference evidence="4" key="2">
    <citation type="journal article" date="2011" name="Stand. Genomic Sci.">
        <title>Complete genome sequence of Weeksella virosa type strain (9751T).</title>
        <authorList>
            <person name="Lang E."/>
            <person name="Teshima H."/>
            <person name="Lucas S."/>
            <person name="Lapidus A."/>
            <person name="Hammon N."/>
            <person name="Deshpande S."/>
            <person name="Nolan M."/>
            <person name="Cheng J."/>
            <person name="Pitluck S."/>
            <person name="Liolios K."/>
            <person name="Pagani I."/>
            <person name="Mikhailova N."/>
            <person name="Ivanova N."/>
            <person name="Mavromatis K."/>
            <person name="Pati A."/>
            <person name="Tapia R."/>
            <person name="Han C."/>
            <person name="Goodwin L."/>
            <person name="Chen A."/>
            <person name="Palaniappan K."/>
            <person name="Land M."/>
            <person name="Hauser L."/>
            <person name="Chang Y."/>
            <person name="Jeffries C."/>
            <person name="Brambilla E."/>
            <person name="Kopitz M."/>
            <person name="Rohde M."/>
            <person name="Goker M."/>
            <person name="Tindall B."/>
            <person name="Detter J."/>
            <person name="Woyke T."/>
            <person name="Bristow J."/>
            <person name="Eisen J."/>
            <person name="Markowitz V."/>
            <person name="Hugenholtz P."/>
            <person name="Klenk H."/>
            <person name="Kyrpides N."/>
        </authorList>
    </citation>
    <scope>NUCLEOTIDE SEQUENCE [LARGE SCALE GENOMIC DNA]</scope>
    <source>
        <strain evidence="4">ATCC 43766 / DSM 16922 / JCM 21250 / NBRC 16016 / NCTC 11634 / CL345/78</strain>
    </source>
</reference>
<dbReference type="PANTHER" id="PTHR12149:SF8">
    <property type="entry name" value="PROTEIN-RIBULOSAMINE 3-KINASE"/>
    <property type="match status" value="1"/>
</dbReference>
<dbReference type="OrthoDB" id="5291879at2"/>
<evidence type="ECO:0000313" key="3">
    <source>
        <dbReference type="EMBL" id="ADX66754.1"/>
    </source>
</evidence>
<dbReference type="PIRSF" id="PIRSF006221">
    <property type="entry name" value="Ketosamine-3-kinase"/>
    <property type="match status" value="1"/>
</dbReference>
<dbReference type="EMBL" id="CP002455">
    <property type="protein sequence ID" value="ADX66754.1"/>
    <property type="molecule type" value="Genomic_DNA"/>
</dbReference>
<name>F0P2E2_WEEVC</name>
<dbReference type="Gene3D" id="3.90.1200.10">
    <property type="match status" value="1"/>
</dbReference>
<dbReference type="GO" id="GO:0016301">
    <property type="term" value="F:kinase activity"/>
    <property type="evidence" value="ECO:0007669"/>
    <property type="project" value="UniProtKB-UniRule"/>
</dbReference>
<organism evidence="3 4">
    <name type="scientific">Weeksella virosa (strain ATCC 43766 / DSM 16922 / JCM 21250 / CCUG 30538 / CDC 9751 / IAM 14551 / NBRC 16016 / NCTC 11634 / CL345/78)</name>
    <dbReference type="NCBI Taxonomy" id="865938"/>
    <lineage>
        <taxon>Bacteria</taxon>
        <taxon>Pseudomonadati</taxon>
        <taxon>Bacteroidota</taxon>
        <taxon>Flavobacteriia</taxon>
        <taxon>Flavobacteriales</taxon>
        <taxon>Weeksellaceae</taxon>
        <taxon>Weeksella</taxon>
    </lineage>
</organism>
<dbReference type="AlphaFoldDB" id="F0P2E2"/>
<accession>F0P2E2</accession>
<dbReference type="eggNOG" id="COG3001">
    <property type="taxonomic scope" value="Bacteria"/>
</dbReference>
<dbReference type="PANTHER" id="PTHR12149">
    <property type="entry name" value="FRUCTOSAMINE 3 KINASE-RELATED PROTEIN"/>
    <property type="match status" value="1"/>
</dbReference>
<evidence type="ECO:0000256" key="1">
    <source>
        <dbReference type="ARBA" id="ARBA00009460"/>
    </source>
</evidence>
<dbReference type="STRING" id="865938.Weevi_0026"/>